<feature type="compositionally biased region" description="Basic and acidic residues" evidence="1">
    <location>
        <begin position="9"/>
        <end position="25"/>
    </location>
</feature>
<dbReference type="AlphaFoldDB" id="A0AAW2SK09"/>
<proteinExistence type="predicted"/>
<dbReference type="EMBL" id="JACGWJ010000010">
    <property type="protein sequence ID" value="KAL0392856.1"/>
    <property type="molecule type" value="Genomic_DNA"/>
</dbReference>
<feature type="region of interest" description="Disordered" evidence="1">
    <location>
        <begin position="1"/>
        <end position="71"/>
    </location>
</feature>
<evidence type="ECO:0000256" key="1">
    <source>
        <dbReference type="SAM" id="MobiDB-lite"/>
    </source>
</evidence>
<feature type="compositionally biased region" description="Basic and acidic residues" evidence="1">
    <location>
        <begin position="38"/>
        <end position="64"/>
    </location>
</feature>
<reference evidence="2" key="2">
    <citation type="journal article" date="2024" name="Plant">
        <title>Genomic evolution and insights into agronomic trait innovations of Sesamum species.</title>
        <authorList>
            <person name="Miao H."/>
            <person name="Wang L."/>
            <person name="Qu L."/>
            <person name="Liu H."/>
            <person name="Sun Y."/>
            <person name="Le M."/>
            <person name="Wang Q."/>
            <person name="Wei S."/>
            <person name="Zheng Y."/>
            <person name="Lin W."/>
            <person name="Duan Y."/>
            <person name="Cao H."/>
            <person name="Xiong S."/>
            <person name="Wang X."/>
            <person name="Wei L."/>
            <person name="Li C."/>
            <person name="Ma Q."/>
            <person name="Ju M."/>
            <person name="Zhao R."/>
            <person name="Li G."/>
            <person name="Mu C."/>
            <person name="Tian Q."/>
            <person name="Mei H."/>
            <person name="Zhang T."/>
            <person name="Gao T."/>
            <person name="Zhang H."/>
        </authorList>
    </citation>
    <scope>NUCLEOTIDE SEQUENCE</scope>
    <source>
        <strain evidence="2">G02</strain>
    </source>
</reference>
<name>A0AAW2SK09_SESRA</name>
<protein>
    <submittedName>
        <fullName evidence="2">Uncharacterized protein</fullName>
    </submittedName>
</protein>
<organism evidence="2">
    <name type="scientific">Sesamum radiatum</name>
    <name type="common">Black benniseed</name>
    <dbReference type="NCBI Taxonomy" id="300843"/>
    <lineage>
        <taxon>Eukaryota</taxon>
        <taxon>Viridiplantae</taxon>
        <taxon>Streptophyta</taxon>
        <taxon>Embryophyta</taxon>
        <taxon>Tracheophyta</taxon>
        <taxon>Spermatophyta</taxon>
        <taxon>Magnoliopsida</taxon>
        <taxon>eudicotyledons</taxon>
        <taxon>Gunneridae</taxon>
        <taxon>Pentapetalae</taxon>
        <taxon>asterids</taxon>
        <taxon>lamiids</taxon>
        <taxon>Lamiales</taxon>
        <taxon>Pedaliaceae</taxon>
        <taxon>Sesamum</taxon>
    </lineage>
</organism>
<accession>A0AAW2SK09</accession>
<gene>
    <name evidence="2" type="ORF">Sradi_2508400</name>
</gene>
<evidence type="ECO:0000313" key="2">
    <source>
        <dbReference type="EMBL" id="KAL0392856.1"/>
    </source>
</evidence>
<reference evidence="2" key="1">
    <citation type="submission" date="2020-06" db="EMBL/GenBank/DDBJ databases">
        <authorList>
            <person name="Li T."/>
            <person name="Hu X."/>
            <person name="Zhang T."/>
            <person name="Song X."/>
            <person name="Zhang H."/>
            <person name="Dai N."/>
            <person name="Sheng W."/>
            <person name="Hou X."/>
            <person name="Wei L."/>
        </authorList>
    </citation>
    <scope>NUCLEOTIDE SEQUENCE</scope>
    <source>
        <strain evidence="2">G02</strain>
        <tissue evidence="2">Leaf</tissue>
    </source>
</reference>
<sequence>MGQLVSIVSDRKEGQLPSDTEKNPREQVNAIILKSGKIIRDEPQKEQVGKTQPQEKEEPQEEIKGSPPKLNLDAIPPYIPYHPRILKSNLDKQFEKCLEIFKKIHINIPLIDALSQMPSYVKFLKEVISNKRKWEGGDTVKLNEECLAILQNKLPREFFYTLHHRKYQF</sequence>
<comment type="caution">
    <text evidence="2">The sequence shown here is derived from an EMBL/GenBank/DDBJ whole genome shotgun (WGS) entry which is preliminary data.</text>
</comment>